<dbReference type="InterPro" id="IPR003439">
    <property type="entry name" value="ABC_transporter-like_ATP-bd"/>
</dbReference>
<organism evidence="9 10">
    <name type="scientific">Dongia mobilis</name>
    <dbReference type="NCBI Taxonomy" id="578943"/>
    <lineage>
        <taxon>Bacteria</taxon>
        <taxon>Pseudomonadati</taxon>
        <taxon>Pseudomonadota</taxon>
        <taxon>Alphaproteobacteria</taxon>
        <taxon>Rhodospirillales</taxon>
        <taxon>Dongiaceae</taxon>
        <taxon>Dongia</taxon>
    </lineage>
</organism>
<gene>
    <name evidence="9" type="ORF">A8950_0622</name>
</gene>
<evidence type="ECO:0000256" key="3">
    <source>
        <dbReference type="ARBA" id="ARBA00022448"/>
    </source>
</evidence>
<dbReference type="GO" id="GO:0005524">
    <property type="term" value="F:ATP binding"/>
    <property type="evidence" value="ECO:0007669"/>
    <property type="project" value="UniProtKB-KW"/>
</dbReference>
<dbReference type="Gene3D" id="3.40.50.300">
    <property type="entry name" value="P-loop containing nucleotide triphosphate hydrolases"/>
    <property type="match status" value="1"/>
</dbReference>
<dbReference type="InterPro" id="IPR017871">
    <property type="entry name" value="ABC_transporter-like_CS"/>
</dbReference>
<proteinExistence type="inferred from homology"/>
<keyword evidence="5" id="KW-0547">Nucleotide-binding</keyword>
<dbReference type="OrthoDB" id="37801at2"/>
<evidence type="ECO:0000259" key="8">
    <source>
        <dbReference type="PROSITE" id="PS50893"/>
    </source>
</evidence>
<evidence type="ECO:0000256" key="1">
    <source>
        <dbReference type="ARBA" id="ARBA00004417"/>
    </source>
</evidence>
<dbReference type="Pfam" id="PF08352">
    <property type="entry name" value="oligo_HPY"/>
    <property type="match status" value="1"/>
</dbReference>
<dbReference type="GO" id="GO:0015833">
    <property type="term" value="P:peptide transport"/>
    <property type="evidence" value="ECO:0007669"/>
    <property type="project" value="InterPro"/>
</dbReference>
<evidence type="ECO:0000313" key="10">
    <source>
        <dbReference type="Proteomes" id="UP000295783"/>
    </source>
</evidence>
<evidence type="ECO:0000256" key="5">
    <source>
        <dbReference type="ARBA" id="ARBA00022741"/>
    </source>
</evidence>
<dbReference type="InterPro" id="IPR027417">
    <property type="entry name" value="P-loop_NTPase"/>
</dbReference>
<dbReference type="InterPro" id="IPR013563">
    <property type="entry name" value="Oligopep_ABC_C"/>
</dbReference>
<keyword evidence="7" id="KW-0472">Membrane</keyword>
<dbReference type="SUPFAM" id="SSF52540">
    <property type="entry name" value="P-loop containing nucleoside triphosphate hydrolases"/>
    <property type="match status" value="1"/>
</dbReference>
<dbReference type="InterPro" id="IPR050388">
    <property type="entry name" value="ABC_Ni/Peptide_Import"/>
</dbReference>
<dbReference type="Proteomes" id="UP000295783">
    <property type="component" value="Unassembled WGS sequence"/>
</dbReference>
<evidence type="ECO:0000313" key="9">
    <source>
        <dbReference type="EMBL" id="TDQ84076.1"/>
    </source>
</evidence>
<evidence type="ECO:0000256" key="6">
    <source>
        <dbReference type="ARBA" id="ARBA00022840"/>
    </source>
</evidence>
<dbReference type="RefSeq" id="WP_133612138.1">
    <property type="nucleotide sequence ID" value="NZ_SNYW01000006.1"/>
</dbReference>
<feature type="domain" description="ABC transporter" evidence="8">
    <location>
        <begin position="4"/>
        <end position="254"/>
    </location>
</feature>
<keyword evidence="4" id="KW-1003">Cell membrane</keyword>
<reference evidence="9 10" key="1">
    <citation type="submission" date="2019-03" db="EMBL/GenBank/DDBJ databases">
        <title>Genomic Encyclopedia of Type Strains, Phase III (KMG-III): the genomes of soil and plant-associated and newly described type strains.</title>
        <authorList>
            <person name="Whitman W."/>
        </authorList>
    </citation>
    <scope>NUCLEOTIDE SEQUENCE [LARGE SCALE GENOMIC DNA]</scope>
    <source>
        <strain evidence="9 10">CGMCC 1.7660</strain>
    </source>
</reference>
<evidence type="ECO:0000256" key="2">
    <source>
        <dbReference type="ARBA" id="ARBA00005417"/>
    </source>
</evidence>
<keyword evidence="10" id="KW-1185">Reference proteome</keyword>
<protein>
    <submittedName>
        <fullName evidence="9">Dipeptide transport system ATP-binding protein</fullName>
    </submittedName>
</protein>
<dbReference type="GO" id="GO:0055085">
    <property type="term" value="P:transmembrane transport"/>
    <property type="evidence" value="ECO:0007669"/>
    <property type="project" value="UniProtKB-ARBA"/>
</dbReference>
<dbReference type="FunFam" id="3.40.50.300:FF:000016">
    <property type="entry name" value="Oligopeptide ABC transporter ATP-binding component"/>
    <property type="match status" value="1"/>
</dbReference>
<name>A0A4R6WRF0_9PROT</name>
<dbReference type="GO" id="GO:0005886">
    <property type="term" value="C:plasma membrane"/>
    <property type="evidence" value="ECO:0007669"/>
    <property type="project" value="UniProtKB-SubCell"/>
</dbReference>
<dbReference type="InterPro" id="IPR003593">
    <property type="entry name" value="AAA+_ATPase"/>
</dbReference>
<dbReference type="AlphaFoldDB" id="A0A4R6WRF0"/>
<comment type="caution">
    <text evidence="9">The sequence shown here is derived from an EMBL/GenBank/DDBJ whole genome shotgun (WGS) entry which is preliminary data.</text>
</comment>
<keyword evidence="6 9" id="KW-0067">ATP-binding</keyword>
<evidence type="ECO:0000256" key="7">
    <source>
        <dbReference type="ARBA" id="ARBA00023136"/>
    </source>
</evidence>
<dbReference type="PANTHER" id="PTHR43297">
    <property type="entry name" value="OLIGOPEPTIDE TRANSPORT ATP-BINDING PROTEIN APPD"/>
    <property type="match status" value="1"/>
</dbReference>
<dbReference type="Pfam" id="PF00005">
    <property type="entry name" value="ABC_tran"/>
    <property type="match status" value="1"/>
</dbReference>
<sequence>MALLDIRNLVVEFDTAAGPFRAVDGVSLQVDPREVLAIVGESGSGKSVSMLAVMGLLPWTAKVSAERMVFDGRDMMAMSAGERRRIIGKEIAMIFQEPIASLNPCFTVGFQIEEVLRFHLGLDKKSRRDRAVELLTQVGIPDPAARLNAFPHQMSGGQCQRVMIAMALACNPKLLIADEPTTALDVTIQKQILDLLMQLQAEHGMALIMITHNMGVVAETADRVIVQYKGRKMEEADVLSLFENPQSNYTRALLSALPENATGDRLPTIAGLMEDFTPAPSAGEGARP</sequence>
<comment type="similarity">
    <text evidence="2">Belongs to the ABC transporter superfamily.</text>
</comment>
<dbReference type="PROSITE" id="PS00211">
    <property type="entry name" value="ABC_TRANSPORTER_1"/>
    <property type="match status" value="1"/>
</dbReference>
<dbReference type="SMART" id="SM00382">
    <property type="entry name" value="AAA"/>
    <property type="match status" value="1"/>
</dbReference>
<keyword evidence="3" id="KW-0813">Transport</keyword>
<evidence type="ECO:0000256" key="4">
    <source>
        <dbReference type="ARBA" id="ARBA00022475"/>
    </source>
</evidence>
<dbReference type="CDD" id="cd03257">
    <property type="entry name" value="ABC_NikE_OppD_transporters"/>
    <property type="match status" value="1"/>
</dbReference>
<dbReference type="PANTHER" id="PTHR43297:SF2">
    <property type="entry name" value="DIPEPTIDE TRANSPORT ATP-BINDING PROTEIN DPPD"/>
    <property type="match status" value="1"/>
</dbReference>
<comment type="subcellular location">
    <subcellularLocation>
        <location evidence="1">Cell inner membrane</location>
        <topology evidence="1">Peripheral membrane protein</topology>
    </subcellularLocation>
</comment>
<dbReference type="EMBL" id="SNYW01000006">
    <property type="protein sequence ID" value="TDQ84076.1"/>
    <property type="molecule type" value="Genomic_DNA"/>
</dbReference>
<dbReference type="GO" id="GO:0016887">
    <property type="term" value="F:ATP hydrolysis activity"/>
    <property type="evidence" value="ECO:0007669"/>
    <property type="project" value="InterPro"/>
</dbReference>
<dbReference type="PROSITE" id="PS50893">
    <property type="entry name" value="ABC_TRANSPORTER_2"/>
    <property type="match status" value="1"/>
</dbReference>
<accession>A0A4R6WRF0</accession>